<evidence type="ECO:0000256" key="1">
    <source>
        <dbReference type="ARBA" id="ARBA00006723"/>
    </source>
</evidence>
<dbReference type="PANTHER" id="PTHR35530:SF1">
    <property type="entry name" value="2-HYDROXYMUCONATE TAUTOMERASE"/>
    <property type="match status" value="1"/>
</dbReference>
<dbReference type="Gene3D" id="3.30.429.10">
    <property type="entry name" value="Macrophage Migration Inhibitory Factor"/>
    <property type="match status" value="1"/>
</dbReference>
<dbReference type="STRING" id="1068978.AMETH_2238"/>
<dbReference type="RefSeq" id="WP_017981542.1">
    <property type="nucleotide sequence ID" value="NZ_AQUL01000001.1"/>
</dbReference>
<feature type="domain" description="4-oxalocrotonate tautomerase-like" evidence="3">
    <location>
        <begin position="2"/>
        <end position="58"/>
    </location>
</feature>
<dbReference type="GO" id="GO:0016853">
    <property type="term" value="F:isomerase activity"/>
    <property type="evidence" value="ECO:0007669"/>
    <property type="project" value="UniProtKB-KW"/>
</dbReference>
<dbReference type="KEGG" id="amq:AMETH_2238"/>
<dbReference type="InterPro" id="IPR004370">
    <property type="entry name" value="4-OT-like_dom"/>
</dbReference>
<evidence type="ECO:0000256" key="2">
    <source>
        <dbReference type="ARBA" id="ARBA00023235"/>
    </source>
</evidence>
<dbReference type="InterPro" id="IPR014347">
    <property type="entry name" value="Tautomerase/MIF_sf"/>
</dbReference>
<dbReference type="eggNOG" id="COG1942">
    <property type="taxonomic scope" value="Bacteria"/>
</dbReference>
<dbReference type="AlphaFoldDB" id="A0A076MUF0"/>
<evidence type="ECO:0000259" key="3">
    <source>
        <dbReference type="Pfam" id="PF01361"/>
    </source>
</evidence>
<dbReference type="EMBL" id="CP009110">
    <property type="protein sequence ID" value="AIJ22330.1"/>
    <property type="molecule type" value="Genomic_DNA"/>
</dbReference>
<proteinExistence type="inferred from homology"/>
<keyword evidence="2" id="KW-0413">Isomerase</keyword>
<evidence type="ECO:0000313" key="4">
    <source>
        <dbReference type="EMBL" id="AIJ22330.1"/>
    </source>
</evidence>
<dbReference type="PANTHER" id="PTHR35530">
    <property type="entry name" value="TAUTOMERASE-RELATED"/>
    <property type="match status" value="1"/>
</dbReference>
<organism evidence="4 5">
    <name type="scientific">Amycolatopsis methanolica 239</name>
    <dbReference type="NCBI Taxonomy" id="1068978"/>
    <lineage>
        <taxon>Bacteria</taxon>
        <taxon>Bacillati</taxon>
        <taxon>Actinomycetota</taxon>
        <taxon>Actinomycetes</taxon>
        <taxon>Pseudonocardiales</taxon>
        <taxon>Pseudonocardiaceae</taxon>
        <taxon>Amycolatopsis</taxon>
        <taxon>Amycolatopsis methanolica group</taxon>
    </lineage>
</organism>
<dbReference type="Pfam" id="PF01361">
    <property type="entry name" value="Tautomerase"/>
    <property type="match status" value="1"/>
</dbReference>
<dbReference type="OrthoDB" id="4965437at2"/>
<accession>A0A076MUF0</accession>
<sequence length="63" mass="6724">MPLIQVSVREGRDPARIRALITALTEATVSALDAPKESVRVIVTEVPGSHWAAGDVTLDEKDA</sequence>
<dbReference type="HOGENOM" id="CLU_148073_5_2_11"/>
<name>A0A076MUF0_AMYME</name>
<reference evidence="4 5" key="1">
    <citation type="submission" date="2014-07" db="EMBL/GenBank/DDBJ databases">
        <title>Whole Genome Sequence of the Amycolatopsis methanolica 239.</title>
        <authorList>
            <person name="Tang B."/>
        </authorList>
    </citation>
    <scope>NUCLEOTIDE SEQUENCE [LARGE SCALE GENOMIC DNA]</scope>
    <source>
        <strain evidence="4 5">239</strain>
    </source>
</reference>
<dbReference type="Proteomes" id="UP000062973">
    <property type="component" value="Chromosome"/>
</dbReference>
<keyword evidence="5" id="KW-1185">Reference proteome</keyword>
<gene>
    <name evidence="4" type="ORF">AMETH_2238</name>
</gene>
<protein>
    <submittedName>
        <fullName evidence="4">4-oxalocrotonate tautomerase</fullName>
    </submittedName>
</protein>
<dbReference type="PATRIC" id="fig|1068978.7.peg.2381"/>
<evidence type="ECO:0000313" key="5">
    <source>
        <dbReference type="Proteomes" id="UP000062973"/>
    </source>
</evidence>
<dbReference type="SUPFAM" id="SSF55331">
    <property type="entry name" value="Tautomerase/MIF"/>
    <property type="match status" value="1"/>
</dbReference>
<comment type="similarity">
    <text evidence="1">Belongs to the 4-oxalocrotonate tautomerase family.</text>
</comment>